<dbReference type="AlphaFoldDB" id="A0A9P0QP35"/>
<comment type="caution">
    <text evidence="2">The sequence shown here is derived from an EMBL/GenBank/DDBJ whole genome shotgun (WGS) entry which is preliminary data.</text>
</comment>
<sequence length="178" mass="18490">MVDFGGMLKKGKDFANTQKKNFETKTASKDSTAPATTTTTTKEVSTSATTTEASAPATATEGTAPSTTESTATETTEVTAVSEGEGAEAGAAKSKFDINGLIKKGKEMDKKQLKNNAKDGLSVYKSFKYGGSFTNNATKAYKEVSYNRKKTAEEDKKLAEEAAAAEAKAAADAKAAAA</sequence>
<reference evidence="2" key="1">
    <citation type="submission" date="2022-03" db="EMBL/GenBank/DDBJ databases">
        <authorList>
            <person name="Legras J.-L."/>
            <person name="Devillers H."/>
            <person name="Grondin C."/>
        </authorList>
    </citation>
    <scope>NUCLEOTIDE SEQUENCE</scope>
    <source>
        <strain evidence="2">CLIB 1423</strain>
    </source>
</reference>
<evidence type="ECO:0000256" key="1">
    <source>
        <dbReference type="SAM" id="MobiDB-lite"/>
    </source>
</evidence>
<organism evidence="2 3">
    <name type="scientific">[Candida] railenensis</name>
    <dbReference type="NCBI Taxonomy" id="45579"/>
    <lineage>
        <taxon>Eukaryota</taxon>
        <taxon>Fungi</taxon>
        <taxon>Dikarya</taxon>
        <taxon>Ascomycota</taxon>
        <taxon>Saccharomycotina</taxon>
        <taxon>Pichiomycetes</taxon>
        <taxon>Debaryomycetaceae</taxon>
        <taxon>Kurtzmaniella</taxon>
    </lineage>
</organism>
<proteinExistence type="predicted"/>
<keyword evidence="3" id="KW-1185">Reference proteome</keyword>
<dbReference type="EMBL" id="CAKXYY010000008">
    <property type="protein sequence ID" value="CAH2352805.1"/>
    <property type="molecule type" value="Genomic_DNA"/>
</dbReference>
<evidence type="ECO:0000313" key="3">
    <source>
        <dbReference type="Proteomes" id="UP000837801"/>
    </source>
</evidence>
<dbReference type="Proteomes" id="UP000837801">
    <property type="component" value="Unassembled WGS sequence"/>
</dbReference>
<accession>A0A9P0QP35</accession>
<protein>
    <submittedName>
        <fullName evidence="2">Uncharacterized protein</fullName>
    </submittedName>
</protein>
<feature type="compositionally biased region" description="Low complexity" evidence="1">
    <location>
        <begin position="29"/>
        <end position="92"/>
    </location>
</feature>
<evidence type="ECO:0000313" key="2">
    <source>
        <dbReference type="EMBL" id="CAH2352805.1"/>
    </source>
</evidence>
<feature type="region of interest" description="Disordered" evidence="1">
    <location>
        <begin position="1"/>
        <end position="93"/>
    </location>
</feature>
<name>A0A9P0QP35_9ASCO</name>
<gene>
    <name evidence="2" type="ORF">CLIB1423_08S01464</name>
</gene>